<dbReference type="PANTHER" id="PTHR33395">
    <property type="entry name" value="TRANSCRIPTASE, PUTATIVE-RELATED-RELATED"/>
    <property type="match status" value="1"/>
</dbReference>
<dbReference type="PANTHER" id="PTHR33395:SF22">
    <property type="entry name" value="REVERSE TRANSCRIPTASE DOMAIN-CONTAINING PROTEIN"/>
    <property type="match status" value="1"/>
</dbReference>
<comment type="caution">
    <text evidence="2">The sequence shown here is derived from an EMBL/GenBank/DDBJ whole genome shotgun (WGS) entry which is preliminary data.</text>
</comment>
<proteinExistence type="predicted"/>
<dbReference type="AlphaFoldDB" id="A0AAN7N5Q5"/>
<dbReference type="GO" id="GO:0031012">
    <property type="term" value="C:extracellular matrix"/>
    <property type="evidence" value="ECO:0007669"/>
    <property type="project" value="TreeGrafter"/>
</dbReference>
<organism evidence="2 3">
    <name type="scientific">Mycteria americana</name>
    <name type="common">Wood stork</name>
    <dbReference type="NCBI Taxonomy" id="33587"/>
    <lineage>
        <taxon>Eukaryota</taxon>
        <taxon>Metazoa</taxon>
        <taxon>Chordata</taxon>
        <taxon>Craniata</taxon>
        <taxon>Vertebrata</taxon>
        <taxon>Euteleostomi</taxon>
        <taxon>Archelosauria</taxon>
        <taxon>Archosauria</taxon>
        <taxon>Dinosauria</taxon>
        <taxon>Saurischia</taxon>
        <taxon>Theropoda</taxon>
        <taxon>Coelurosauria</taxon>
        <taxon>Aves</taxon>
        <taxon>Neognathae</taxon>
        <taxon>Neoaves</taxon>
        <taxon>Aequornithes</taxon>
        <taxon>Ciconiiformes</taxon>
        <taxon>Ciconiidae</taxon>
        <taxon>Mycteria</taxon>
    </lineage>
</organism>
<dbReference type="EMBL" id="JAUNZN010000022">
    <property type="protein sequence ID" value="KAK4809167.1"/>
    <property type="molecule type" value="Genomic_DNA"/>
</dbReference>
<dbReference type="GO" id="GO:0061343">
    <property type="term" value="P:cell adhesion involved in heart morphogenesis"/>
    <property type="evidence" value="ECO:0007669"/>
    <property type="project" value="TreeGrafter"/>
</dbReference>
<evidence type="ECO:0000256" key="1">
    <source>
        <dbReference type="SAM" id="MobiDB-lite"/>
    </source>
</evidence>
<accession>A0AAN7N5Q5</accession>
<reference evidence="2 3" key="1">
    <citation type="journal article" date="2023" name="J. Hered.">
        <title>Chromosome-level genome of the wood stork (Mycteria americana) provides insight into avian chromosome evolution.</title>
        <authorList>
            <person name="Flamio R. Jr."/>
            <person name="Ramstad K.M."/>
        </authorList>
    </citation>
    <scope>NUCLEOTIDE SEQUENCE [LARGE SCALE GENOMIC DNA]</scope>
    <source>
        <strain evidence="2">JAX WOST 10</strain>
    </source>
</reference>
<dbReference type="Proteomes" id="UP001333110">
    <property type="component" value="Unassembled WGS sequence"/>
</dbReference>
<name>A0AAN7N5Q5_MYCAM</name>
<sequence>MQVALVSHQRSQDDKSKRELHRQWKQGQVTWEEYRDTACLCSDGVGKAKAQLELNLARDANNNKKGFYRYINQKRKAKESVPPLLNKNGDLASTDEEKAEVLNDFFASVFSGNRSPHPS</sequence>
<feature type="region of interest" description="Disordered" evidence="1">
    <location>
        <begin position="1"/>
        <end position="20"/>
    </location>
</feature>
<keyword evidence="3" id="KW-1185">Reference proteome</keyword>
<gene>
    <name evidence="2" type="ORF">QYF61_006425</name>
</gene>
<evidence type="ECO:0000313" key="3">
    <source>
        <dbReference type="Proteomes" id="UP001333110"/>
    </source>
</evidence>
<protein>
    <submittedName>
        <fullName evidence="2">Uncharacterized protein</fullName>
    </submittedName>
</protein>
<dbReference type="GO" id="GO:0007508">
    <property type="term" value="P:larval heart development"/>
    <property type="evidence" value="ECO:0007669"/>
    <property type="project" value="TreeGrafter"/>
</dbReference>
<evidence type="ECO:0000313" key="2">
    <source>
        <dbReference type="EMBL" id="KAK4809167.1"/>
    </source>
</evidence>